<keyword evidence="7" id="KW-1185">Reference proteome</keyword>
<name>A0AAW1NNM1_9CHLO</name>
<feature type="domain" description="CW-type" evidence="5">
    <location>
        <begin position="176"/>
        <end position="235"/>
    </location>
</feature>
<dbReference type="Gene3D" id="3.30.40.100">
    <property type="match status" value="1"/>
</dbReference>
<evidence type="ECO:0000259" key="5">
    <source>
        <dbReference type="PROSITE" id="PS51050"/>
    </source>
</evidence>
<comment type="caution">
    <text evidence="6">The sequence shown here is derived from an EMBL/GenBank/DDBJ whole genome shotgun (WGS) entry which is preliminary data.</text>
</comment>
<evidence type="ECO:0000256" key="4">
    <source>
        <dbReference type="SAM" id="MobiDB-lite"/>
    </source>
</evidence>
<feature type="compositionally biased region" description="Acidic residues" evidence="4">
    <location>
        <begin position="236"/>
        <end position="257"/>
    </location>
</feature>
<dbReference type="Pfam" id="PF18755">
    <property type="entry name" value="RAMA"/>
    <property type="match status" value="1"/>
</dbReference>
<dbReference type="AlphaFoldDB" id="A0AAW1NNM1"/>
<dbReference type="GO" id="GO:0008270">
    <property type="term" value="F:zinc ion binding"/>
    <property type="evidence" value="ECO:0007669"/>
    <property type="project" value="UniProtKB-KW"/>
</dbReference>
<evidence type="ECO:0000256" key="3">
    <source>
        <dbReference type="ARBA" id="ARBA00022833"/>
    </source>
</evidence>
<gene>
    <name evidence="6" type="ORF">WJX73_009222</name>
</gene>
<protein>
    <recommendedName>
        <fullName evidence="5">CW-type domain-containing protein</fullName>
    </recommendedName>
</protein>
<dbReference type="Proteomes" id="UP001465755">
    <property type="component" value="Unassembled WGS sequence"/>
</dbReference>
<dbReference type="Pfam" id="PF07496">
    <property type="entry name" value="zf-CW"/>
    <property type="match status" value="1"/>
</dbReference>
<feature type="region of interest" description="Disordered" evidence="4">
    <location>
        <begin position="223"/>
        <end position="257"/>
    </location>
</feature>
<dbReference type="InterPro" id="IPR040843">
    <property type="entry name" value="RAMA"/>
</dbReference>
<reference evidence="6 7" key="1">
    <citation type="journal article" date="2024" name="Nat. Commun.">
        <title>Phylogenomics reveals the evolutionary origins of lichenization in chlorophyte algae.</title>
        <authorList>
            <person name="Puginier C."/>
            <person name="Libourel C."/>
            <person name="Otte J."/>
            <person name="Skaloud P."/>
            <person name="Haon M."/>
            <person name="Grisel S."/>
            <person name="Petersen M."/>
            <person name="Berrin J.G."/>
            <person name="Delaux P.M."/>
            <person name="Dal Grande F."/>
            <person name="Keller J."/>
        </authorList>
    </citation>
    <scope>NUCLEOTIDE SEQUENCE [LARGE SCALE GENOMIC DNA]</scope>
    <source>
        <strain evidence="6 7">SAG 2036</strain>
    </source>
</reference>
<proteinExistence type="predicted"/>
<keyword evidence="1" id="KW-0479">Metal-binding</keyword>
<organism evidence="6 7">
    <name type="scientific">Symbiochloris irregularis</name>
    <dbReference type="NCBI Taxonomy" id="706552"/>
    <lineage>
        <taxon>Eukaryota</taxon>
        <taxon>Viridiplantae</taxon>
        <taxon>Chlorophyta</taxon>
        <taxon>core chlorophytes</taxon>
        <taxon>Trebouxiophyceae</taxon>
        <taxon>Trebouxiales</taxon>
        <taxon>Trebouxiaceae</taxon>
        <taxon>Symbiochloris</taxon>
    </lineage>
</organism>
<evidence type="ECO:0000313" key="6">
    <source>
        <dbReference type="EMBL" id="KAK9785601.1"/>
    </source>
</evidence>
<accession>A0AAW1NNM1</accession>
<sequence length="257" mass="28323">MILSAARLGPFVSATSHKVLQLGQLISADDEEDGLEERFAQKKKVRVSGPRAARNTLTLLDLITAGILLPGRNKITVVYKGTTYTASLNKEGLIVWQGQKFNSATAFSIHCKRQQMPSKQGDDGWKSVLYEGLPLESFRRKFLEQDTGAQLLTGNLDKEDLEAEGQPQAGAGGEAAQGTDQWVQCDRCKTWRIVPDSDWGAVQEDEREEWLCEYATWDLTDHAPFSCDAGDGAEGAQEDDENEEGEGEEEGNDDIII</sequence>
<dbReference type="InterPro" id="IPR011124">
    <property type="entry name" value="Znf_CW"/>
</dbReference>
<evidence type="ECO:0000256" key="1">
    <source>
        <dbReference type="ARBA" id="ARBA00022723"/>
    </source>
</evidence>
<keyword evidence="2" id="KW-0863">Zinc-finger</keyword>
<dbReference type="PROSITE" id="PS51050">
    <property type="entry name" value="ZF_CW"/>
    <property type="match status" value="1"/>
</dbReference>
<dbReference type="EMBL" id="JALJOQ010000298">
    <property type="protein sequence ID" value="KAK9785601.1"/>
    <property type="molecule type" value="Genomic_DNA"/>
</dbReference>
<evidence type="ECO:0000256" key="2">
    <source>
        <dbReference type="ARBA" id="ARBA00022771"/>
    </source>
</evidence>
<keyword evidence="3" id="KW-0862">Zinc</keyword>
<evidence type="ECO:0000313" key="7">
    <source>
        <dbReference type="Proteomes" id="UP001465755"/>
    </source>
</evidence>